<dbReference type="AlphaFoldDB" id="U9TK85"/>
<organism evidence="1">
    <name type="scientific">Rhizophagus irregularis (strain DAOM 181602 / DAOM 197198 / MUCL 43194)</name>
    <name type="common">Arbuscular mycorrhizal fungus</name>
    <name type="synonym">Glomus intraradices</name>
    <dbReference type="NCBI Taxonomy" id="747089"/>
    <lineage>
        <taxon>Eukaryota</taxon>
        <taxon>Fungi</taxon>
        <taxon>Fungi incertae sedis</taxon>
        <taxon>Mucoromycota</taxon>
        <taxon>Glomeromycotina</taxon>
        <taxon>Glomeromycetes</taxon>
        <taxon>Glomerales</taxon>
        <taxon>Glomeraceae</taxon>
        <taxon>Rhizophagus</taxon>
    </lineage>
</organism>
<evidence type="ECO:0000313" key="1">
    <source>
        <dbReference type="EMBL" id="ESA08530.1"/>
    </source>
</evidence>
<name>U9TK85_RHIID</name>
<proteinExistence type="predicted"/>
<dbReference type="HOGENOM" id="CLU_1518635_0_0_1"/>
<reference evidence="1" key="1">
    <citation type="submission" date="2013-07" db="EMBL/GenBank/DDBJ databases">
        <title>The genome of an arbuscular mycorrhizal fungus provides insights into the evolution of the oldest plant symbiosis.</title>
        <authorList>
            <consortium name="DOE Joint Genome Institute"/>
            <person name="Tisserant E."/>
            <person name="Malbreil M."/>
            <person name="Kuo A."/>
            <person name="Kohler A."/>
            <person name="Symeonidi A."/>
            <person name="Balestrini R."/>
            <person name="Charron P."/>
            <person name="Duensing N."/>
            <person name="Frei-dit-Frey N."/>
            <person name="Gianinazzi-Pearson V."/>
            <person name="Gilbert B."/>
            <person name="Handa Y."/>
            <person name="Hijri M."/>
            <person name="Kaul R."/>
            <person name="Kawaguchi M."/>
            <person name="Krajinski F."/>
            <person name="Lammers P."/>
            <person name="Lapierre D."/>
            <person name="Masclaux F.G."/>
            <person name="Murat C."/>
            <person name="Morin E."/>
            <person name="Ndikumana S."/>
            <person name="Pagni M."/>
            <person name="Petitpierre D."/>
            <person name="Requena N."/>
            <person name="Rosikiewicz P."/>
            <person name="Riley R."/>
            <person name="Saito K."/>
            <person name="San Clemente H."/>
            <person name="Shapiro H."/>
            <person name="van Tuinen D."/>
            <person name="Becard G."/>
            <person name="Bonfante P."/>
            <person name="Paszkowski U."/>
            <person name="Shachar-Hill Y."/>
            <person name="Young J.P."/>
            <person name="Sanders I.R."/>
            <person name="Henrissat B."/>
            <person name="Rensing S.A."/>
            <person name="Grigoriev I.V."/>
            <person name="Corradi N."/>
            <person name="Roux C."/>
            <person name="Martin F."/>
        </authorList>
    </citation>
    <scope>NUCLEOTIDE SEQUENCE</scope>
    <source>
        <strain evidence="1">DAOM 197198</strain>
    </source>
</reference>
<dbReference type="EMBL" id="KI289091">
    <property type="protein sequence ID" value="ESA08530.1"/>
    <property type="molecule type" value="Genomic_DNA"/>
</dbReference>
<evidence type="ECO:0008006" key="2">
    <source>
        <dbReference type="Google" id="ProtNLM"/>
    </source>
</evidence>
<accession>U9TK85</accession>
<gene>
    <name evidence="1" type="ORF">GLOINDRAFT_31599</name>
</gene>
<dbReference type="VEuPathDB" id="FungiDB:RhiirFUN_024671"/>
<sequence length="177" mass="20871">MELSYSNKGSDNIEEVENINVLDVKDIDILEDEDLYNDDDYRRCEIDLIDNITIRKRTFECSHAYTYDSDKAILEENRRDRNSEMIRCLWHVNMAFSKTAKGVRINSIISEHNHSLNPLIIKTAPKFQRLTNEMLEKIKFWIIEGKMKMSNQYNLLVAFFSDKTINKKDLSNAIQKI</sequence>
<protein>
    <recommendedName>
        <fullName evidence="2">FAR1 domain-containing protein</fullName>
    </recommendedName>
</protein>